<comment type="catalytic activity">
    <reaction evidence="3">
        <text>[protein]-L-glutamate 5-O-methyl ester + H2O = L-glutamyl-[protein] + methanol + H(+)</text>
        <dbReference type="Rhea" id="RHEA:23236"/>
        <dbReference type="Rhea" id="RHEA-COMP:10208"/>
        <dbReference type="Rhea" id="RHEA-COMP:10311"/>
        <dbReference type="ChEBI" id="CHEBI:15377"/>
        <dbReference type="ChEBI" id="CHEBI:15378"/>
        <dbReference type="ChEBI" id="CHEBI:17790"/>
        <dbReference type="ChEBI" id="CHEBI:29973"/>
        <dbReference type="ChEBI" id="CHEBI:82795"/>
        <dbReference type="EC" id="3.1.1.61"/>
    </reaction>
</comment>
<dbReference type="PANTHER" id="PTHR42872">
    <property type="entry name" value="PROTEIN-GLUTAMATE METHYLESTERASE/PROTEIN-GLUTAMINE GLUTAMINASE"/>
    <property type="match status" value="1"/>
</dbReference>
<organism evidence="6 7">
    <name type="scientific">Pseudodesulfovibrio piezophilus (strain DSM 21447 / JCM 15486 / C1TLV30)</name>
    <name type="common">Desulfovibrio piezophilus</name>
    <dbReference type="NCBI Taxonomy" id="1322246"/>
    <lineage>
        <taxon>Bacteria</taxon>
        <taxon>Pseudomonadati</taxon>
        <taxon>Thermodesulfobacteriota</taxon>
        <taxon>Desulfovibrionia</taxon>
        <taxon>Desulfovibrionales</taxon>
        <taxon>Desulfovibrionaceae</taxon>
    </lineage>
</organism>
<dbReference type="Gene3D" id="3.40.50.180">
    <property type="entry name" value="Methylesterase CheB, C-terminal domain"/>
    <property type="match status" value="1"/>
</dbReference>
<feature type="active site" evidence="4">
    <location>
        <position position="42"/>
    </location>
</feature>
<dbReference type="GO" id="GO:0005737">
    <property type="term" value="C:cytoplasm"/>
    <property type="evidence" value="ECO:0007669"/>
    <property type="project" value="InterPro"/>
</dbReference>
<evidence type="ECO:0000313" key="7">
    <source>
        <dbReference type="Proteomes" id="UP000011724"/>
    </source>
</evidence>
<dbReference type="RefSeq" id="WP_015415993.1">
    <property type="nucleotide sequence ID" value="NC_020409.1"/>
</dbReference>
<evidence type="ECO:0000259" key="5">
    <source>
        <dbReference type="PROSITE" id="PS50122"/>
    </source>
</evidence>
<dbReference type="KEGG" id="dpi:BN4_12718"/>
<dbReference type="eggNOG" id="COG2201">
    <property type="taxonomic scope" value="Bacteria"/>
</dbReference>
<feature type="active site" evidence="4">
    <location>
        <position position="135"/>
    </location>
</feature>
<dbReference type="SUPFAM" id="SSF52738">
    <property type="entry name" value="Methylesterase CheB, C-terminal domain"/>
    <property type="match status" value="1"/>
</dbReference>
<dbReference type="HOGENOM" id="CLU_000445_51_2_7"/>
<dbReference type="GO" id="GO:0000156">
    <property type="term" value="F:phosphorelay response regulator activity"/>
    <property type="evidence" value="ECO:0007669"/>
    <property type="project" value="InterPro"/>
</dbReference>
<dbReference type="STRING" id="1322246.BN4_12718"/>
<dbReference type="PATRIC" id="fig|879567.3.peg.2911"/>
<dbReference type="EMBL" id="FO203427">
    <property type="protein sequence ID" value="CCH49951.1"/>
    <property type="molecule type" value="Genomic_DNA"/>
</dbReference>
<dbReference type="InterPro" id="IPR000673">
    <property type="entry name" value="Sig_transdc_resp-reg_Me-estase"/>
</dbReference>
<dbReference type="AlphaFoldDB" id="M1WKP3"/>
<evidence type="ECO:0000256" key="4">
    <source>
        <dbReference type="PROSITE-ProRule" id="PRU00050"/>
    </source>
</evidence>
<dbReference type="CDD" id="cd16433">
    <property type="entry name" value="CheB"/>
    <property type="match status" value="1"/>
</dbReference>
<keyword evidence="4" id="KW-0145">Chemotaxis</keyword>
<evidence type="ECO:0000256" key="2">
    <source>
        <dbReference type="ARBA" id="ARBA00039140"/>
    </source>
</evidence>
<reference evidence="7" key="2">
    <citation type="journal article" date="2013" name="Stand. Genomic Sci.">
        <title>Complete genome sequence of Desulfocapsa sulfexigens, a marine deltaproteobacterium specialized in disproportionating inorganic sulfur compounds.</title>
        <authorList>
            <person name="Finster K.W."/>
            <person name="Kjeldsen K.U."/>
            <person name="Kube M."/>
            <person name="Reinhardt R."/>
            <person name="Mussmann M."/>
            <person name="Amann R."/>
            <person name="Schreiber L."/>
        </authorList>
    </citation>
    <scope>NUCLEOTIDE SEQUENCE [LARGE SCALE GENOMIC DNA]</scope>
    <source>
        <strain evidence="7">DSM 10523 / SB164P1</strain>
    </source>
</reference>
<evidence type="ECO:0000256" key="1">
    <source>
        <dbReference type="ARBA" id="ARBA00022801"/>
    </source>
</evidence>
<dbReference type="OrthoDB" id="9791760at2"/>
<evidence type="ECO:0000256" key="3">
    <source>
        <dbReference type="ARBA" id="ARBA00048267"/>
    </source>
</evidence>
<dbReference type="GO" id="GO:0008984">
    <property type="term" value="F:protein-glutamate methylesterase activity"/>
    <property type="evidence" value="ECO:0007669"/>
    <property type="project" value="UniProtKB-EC"/>
</dbReference>
<dbReference type="InterPro" id="IPR035909">
    <property type="entry name" value="CheB_C"/>
</dbReference>
<keyword evidence="1 4" id="KW-0378">Hydrolase</keyword>
<gene>
    <name evidence="6" type="primary">cheB</name>
    <name evidence="6" type="ordered locus">BN4_12718</name>
</gene>
<proteinExistence type="predicted"/>
<dbReference type="Proteomes" id="UP000011724">
    <property type="component" value="Chromosome"/>
</dbReference>
<dbReference type="GO" id="GO:0006935">
    <property type="term" value="P:chemotaxis"/>
    <property type="evidence" value="ECO:0007669"/>
    <property type="project" value="UniProtKB-UniRule"/>
</dbReference>
<dbReference type="PANTHER" id="PTHR42872:SF3">
    <property type="entry name" value="PROTEIN-GLUTAMATE METHYLESTERASE_PROTEIN-GLUTAMINE GLUTAMINASE 1"/>
    <property type="match status" value="1"/>
</dbReference>
<feature type="active site" evidence="4">
    <location>
        <position position="15"/>
    </location>
</feature>
<evidence type="ECO:0000313" key="6">
    <source>
        <dbReference type="EMBL" id="CCH49951.1"/>
    </source>
</evidence>
<dbReference type="BioCyc" id="DPIE1322246:BN4_RS13645-MONOMER"/>
<protein>
    <recommendedName>
        <fullName evidence="2">protein-glutamate methylesterase</fullName>
        <ecNumber evidence="2">3.1.1.61</ecNumber>
    </recommendedName>
</protein>
<keyword evidence="7" id="KW-1185">Reference proteome</keyword>
<dbReference type="PROSITE" id="PS50122">
    <property type="entry name" value="CHEB"/>
    <property type="match status" value="1"/>
</dbReference>
<accession>M1WKP3</accession>
<feature type="domain" description="CheB-type methylesterase" evidence="5">
    <location>
        <begin position="6"/>
        <end position="193"/>
    </location>
</feature>
<dbReference type="Pfam" id="PF01339">
    <property type="entry name" value="CheB_methylest"/>
    <property type="match status" value="1"/>
</dbReference>
<dbReference type="EC" id="3.1.1.61" evidence="2"/>
<name>M1WKP3_PSEP2</name>
<reference evidence="6 7" key="1">
    <citation type="journal article" date="2013" name="PLoS ONE">
        <title>The first genomic and proteomic characterization of a deep-sea sulfate reducer: insights into the piezophilic lifestyle of Desulfovibrio piezophilus.</title>
        <authorList>
            <person name="Pradel N."/>
            <person name="Ji B."/>
            <person name="Gimenez G."/>
            <person name="Talla E."/>
            <person name="Lenoble P."/>
            <person name="Garel M."/>
            <person name="Tamburini C."/>
            <person name="Fourquet P."/>
            <person name="Lebrun R."/>
            <person name="Bertin P."/>
            <person name="Denis Y."/>
            <person name="Pophillat M."/>
            <person name="Barbe V."/>
            <person name="Ollivier B."/>
            <person name="Dolla A."/>
        </authorList>
    </citation>
    <scope>NUCLEOTIDE SEQUENCE [LARGE SCALE GENOMIC DNA]</scope>
    <source>
        <strain evidence="7">DSM 10523 / SB164P1</strain>
    </source>
</reference>
<sequence>MIEERPYDAVVIGVSAGGLAALEKVLPRLDAAFPVPVFVVQHLRPDSENYMSLHFDRRCKVAVKEAEDKETPEPGTVYFAPPNYHLLIELEKTMALSVEDRVNYSRPAIDVLFGTAAEAYRTRLIGVILTGANSDGAQGLAKIKRLGGLAIVQSPETAEADAMPLAAIAAAGPDHVLPLGDIGYFINSLLMGETL</sequence>